<dbReference type="AlphaFoldDB" id="A0A562QE76"/>
<evidence type="ECO:0000313" key="3">
    <source>
        <dbReference type="Proteomes" id="UP000316905"/>
    </source>
</evidence>
<evidence type="ECO:0000256" key="1">
    <source>
        <dbReference type="SAM" id="MobiDB-lite"/>
    </source>
</evidence>
<dbReference type="EMBL" id="VLKY01000005">
    <property type="protein sequence ID" value="TWI55009.1"/>
    <property type="molecule type" value="Genomic_DNA"/>
</dbReference>
<gene>
    <name evidence="2" type="ORF">IQ22_01920</name>
</gene>
<protein>
    <submittedName>
        <fullName evidence="2">Uncharacterized protein</fullName>
    </submittedName>
</protein>
<feature type="region of interest" description="Disordered" evidence="1">
    <location>
        <begin position="1"/>
        <end position="23"/>
    </location>
</feature>
<organism evidence="2 3">
    <name type="scientific">Pseudomonas duriflava</name>
    <dbReference type="NCBI Taxonomy" id="459528"/>
    <lineage>
        <taxon>Bacteria</taxon>
        <taxon>Pseudomonadati</taxon>
        <taxon>Pseudomonadota</taxon>
        <taxon>Gammaproteobacteria</taxon>
        <taxon>Pseudomonadales</taxon>
        <taxon>Pseudomonadaceae</taxon>
        <taxon>Pseudomonas</taxon>
    </lineage>
</organism>
<reference evidence="2 3" key="1">
    <citation type="journal article" date="2015" name="Stand. Genomic Sci.">
        <title>Genomic Encyclopedia of Bacterial and Archaeal Type Strains, Phase III: the genomes of soil and plant-associated and newly described type strains.</title>
        <authorList>
            <person name="Whitman W.B."/>
            <person name="Woyke T."/>
            <person name="Klenk H.P."/>
            <person name="Zhou Y."/>
            <person name="Lilburn T.G."/>
            <person name="Beck B.J."/>
            <person name="De Vos P."/>
            <person name="Vandamme P."/>
            <person name="Eisen J.A."/>
            <person name="Garrity G."/>
            <person name="Hugenholtz P."/>
            <person name="Kyrpides N.C."/>
        </authorList>
    </citation>
    <scope>NUCLEOTIDE SEQUENCE [LARGE SCALE GENOMIC DNA]</scope>
    <source>
        <strain evidence="2 3">CGMCC 1.6858</strain>
    </source>
</reference>
<dbReference type="Proteomes" id="UP000316905">
    <property type="component" value="Unassembled WGS sequence"/>
</dbReference>
<dbReference type="RefSeq" id="WP_145141006.1">
    <property type="nucleotide sequence ID" value="NZ_VLKY01000005.1"/>
</dbReference>
<comment type="caution">
    <text evidence="2">The sequence shown here is derived from an EMBL/GenBank/DDBJ whole genome shotgun (WGS) entry which is preliminary data.</text>
</comment>
<proteinExistence type="predicted"/>
<sequence>MKTFHPLTADPSSEPADTLSSRLSQDEYAAIQRVLKEGSEGDYVVSEEDRLNDAAFACLFKRDENDASTLVRSGSREAGYQARLFEAAIALMGSSAYLAAGQPGQDNLDQAAYECLKLARTLVAQFLGTGTWKELPSDS</sequence>
<accession>A0A562QE76</accession>
<keyword evidence="3" id="KW-1185">Reference proteome</keyword>
<evidence type="ECO:0000313" key="2">
    <source>
        <dbReference type="EMBL" id="TWI55009.1"/>
    </source>
</evidence>
<name>A0A562QE76_9PSED</name>